<dbReference type="Proteomes" id="UP001463665">
    <property type="component" value="Chromosome"/>
</dbReference>
<sequence>MEINELSKILSENYSIASNGDRVVQIHLFGVKYGKMIREKRYSVKDIIDKSDLNESYINVNSTINS</sequence>
<keyword evidence="3" id="KW-1185">Reference proteome</keyword>
<gene>
    <name evidence="2" type="ORF">AAFP95_16925</name>
</gene>
<name>A0AAU6WKS6_9FLAO</name>
<organism evidence="2 3">
    <name type="scientific">Chryseobacterium endophyticum</name>
    <dbReference type="NCBI Taxonomy" id="1854762"/>
    <lineage>
        <taxon>Bacteria</taxon>
        <taxon>Pseudomonadati</taxon>
        <taxon>Bacteroidota</taxon>
        <taxon>Flavobacteriia</taxon>
        <taxon>Flavobacteriales</taxon>
        <taxon>Weeksellaceae</taxon>
        <taxon>Chryseobacterium group</taxon>
        <taxon>Chryseobacterium</taxon>
    </lineage>
</organism>
<evidence type="ECO:0000313" key="2">
    <source>
        <dbReference type="EMBL" id="XAO73414.1"/>
    </source>
</evidence>
<dbReference type="EMBL" id="CP154834">
    <property type="protein sequence ID" value="XAO73414.1"/>
    <property type="molecule type" value="Genomic_DNA"/>
</dbReference>
<dbReference type="AlphaFoldDB" id="A0AAU6WKS6"/>
<protein>
    <recommendedName>
        <fullName evidence="1">HTH-like domain-containing protein</fullName>
    </recommendedName>
</protein>
<evidence type="ECO:0000259" key="1">
    <source>
        <dbReference type="Pfam" id="PF24718"/>
    </source>
</evidence>
<dbReference type="RefSeq" id="WP_345765910.1">
    <property type="nucleotide sequence ID" value="NZ_CP154834.1"/>
</dbReference>
<evidence type="ECO:0000313" key="3">
    <source>
        <dbReference type="Proteomes" id="UP001463665"/>
    </source>
</evidence>
<feature type="domain" description="HTH-like" evidence="1">
    <location>
        <begin position="3"/>
        <end position="57"/>
    </location>
</feature>
<proteinExistence type="predicted"/>
<dbReference type="InterPro" id="IPR056975">
    <property type="entry name" value="HTH_73"/>
</dbReference>
<reference evidence="2 3" key="1">
    <citation type="submission" date="2024-04" db="EMBL/GenBank/DDBJ databases">
        <title>Genome sequencing and assembly of rice foliar adapted Chryseobacterium endophyticum OsEnb-ALM-A6.</title>
        <authorList>
            <person name="Kumar S."/>
            <person name="Javed M."/>
            <person name="Chouhan V."/>
            <person name="Charishma K."/>
            <person name="Patel A."/>
            <person name="Kumar M."/>
            <person name="Sahu K.P."/>
            <person name="Kumar A."/>
        </authorList>
    </citation>
    <scope>NUCLEOTIDE SEQUENCE [LARGE SCALE GENOMIC DNA]</scope>
    <source>
        <strain evidence="2 3">OsEnb-ALM-A6</strain>
    </source>
</reference>
<dbReference type="Pfam" id="PF24718">
    <property type="entry name" value="HTH_73"/>
    <property type="match status" value="1"/>
</dbReference>
<accession>A0AAU6WKS6</accession>